<keyword evidence="5" id="KW-1185">Reference proteome</keyword>
<feature type="compositionally biased region" description="Pro residues" evidence="1">
    <location>
        <begin position="384"/>
        <end position="393"/>
    </location>
</feature>
<feature type="region of interest" description="Disordered" evidence="1">
    <location>
        <begin position="367"/>
        <end position="396"/>
    </location>
</feature>
<dbReference type="Gene3D" id="3.50.50.60">
    <property type="entry name" value="FAD/NAD(P)-binding domain"/>
    <property type="match status" value="2"/>
</dbReference>
<feature type="domain" description="FAD dependent oxidoreductase" evidence="3">
    <location>
        <begin position="98"/>
        <end position="360"/>
    </location>
</feature>
<evidence type="ECO:0000313" key="4">
    <source>
        <dbReference type="EMBL" id="KIM44357.1"/>
    </source>
</evidence>
<dbReference type="Pfam" id="PF01266">
    <property type="entry name" value="DAO"/>
    <property type="match status" value="2"/>
</dbReference>
<dbReference type="EMBL" id="KN831774">
    <property type="protein sequence ID" value="KIM44357.1"/>
    <property type="molecule type" value="Genomic_DNA"/>
</dbReference>
<dbReference type="InterPro" id="IPR006076">
    <property type="entry name" value="FAD-dep_OxRdtase"/>
</dbReference>
<accession>A0A0C2YTL7</accession>
<feature type="domain" description="FAD dependent oxidoreductase" evidence="3">
    <location>
        <begin position="407"/>
        <end position="574"/>
    </location>
</feature>
<evidence type="ECO:0000256" key="2">
    <source>
        <dbReference type="SAM" id="SignalP"/>
    </source>
</evidence>
<dbReference type="OrthoDB" id="429143at2759"/>
<evidence type="ECO:0000256" key="1">
    <source>
        <dbReference type="SAM" id="MobiDB-lite"/>
    </source>
</evidence>
<reference evidence="4 5" key="1">
    <citation type="submission" date="2014-04" db="EMBL/GenBank/DDBJ databases">
        <authorList>
            <consortium name="DOE Joint Genome Institute"/>
            <person name="Kuo A."/>
            <person name="Gay G."/>
            <person name="Dore J."/>
            <person name="Kohler A."/>
            <person name="Nagy L.G."/>
            <person name="Floudas D."/>
            <person name="Copeland A."/>
            <person name="Barry K.W."/>
            <person name="Cichocki N."/>
            <person name="Veneault-Fourrey C."/>
            <person name="LaButti K."/>
            <person name="Lindquist E.A."/>
            <person name="Lipzen A."/>
            <person name="Lundell T."/>
            <person name="Morin E."/>
            <person name="Murat C."/>
            <person name="Sun H."/>
            <person name="Tunlid A."/>
            <person name="Henrissat B."/>
            <person name="Grigoriev I.V."/>
            <person name="Hibbett D.S."/>
            <person name="Martin F."/>
            <person name="Nordberg H.P."/>
            <person name="Cantor M.N."/>
            <person name="Hua S.X."/>
        </authorList>
    </citation>
    <scope>NUCLEOTIDE SEQUENCE [LARGE SCALE GENOMIC DNA]</scope>
    <source>
        <strain evidence="5">h7</strain>
    </source>
</reference>
<dbReference type="SUPFAM" id="SSF51905">
    <property type="entry name" value="FAD/NAD(P)-binding domain"/>
    <property type="match status" value="1"/>
</dbReference>
<dbReference type="GO" id="GO:0005737">
    <property type="term" value="C:cytoplasm"/>
    <property type="evidence" value="ECO:0007669"/>
    <property type="project" value="TreeGrafter"/>
</dbReference>
<evidence type="ECO:0000313" key="5">
    <source>
        <dbReference type="Proteomes" id="UP000053424"/>
    </source>
</evidence>
<dbReference type="AlphaFoldDB" id="A0A0C2YTL7"/>
<dbReference type="PANTHER" id="PTHR13847:SF260">
    <property type="entry name" value="FAD DEPENDENT OXIDOREDUCTASE DOMAIN-CONTAINING PROTEIN"/>
    <property type="match status" value="1"/>
</dbReference>
<evidence type="ECO:0000259" key="3">
    <source>
        <dbReference type="Pfam" id="PF01266"/>
    </source>
</evidence>
<feature type="signal peptide" evidence="2">
    <location>
        <begin position="1"/>
        <end position="26"/>
    </location>
</feature>
<dbReference type="Gene3D" id="3.30.9.10">
    <property type="entry name" value="D-Amino Acid Oxidase, subunit A, domain 2"/>
    <property type="match status" value="2"/>
</dbReference>
<dbReference type="STRING" id="686832.A0A0C2YTL7"/>
<sequence>MRLTFPPILLSCWLVPFIYFSPFVQADEIFLRHVRNSDEGREQRVFQGEVFPKTAMTNSQQRVLLPVENPTKSFWLHTPGANPPADEGSTGPLTNDADVCIIGSGITGVSAAWHLSKVLAREDLIKMRVVILEAREFCSGATGRNGGHLTRNAFSSFLKRQERHNTSEALKSYLLEQYTSDALVQFITDRKLENTVDLVEGGHIGVFRTEDEEQVARRDYEAARAAGVGTGNLGVRWIANEELTAKYGLNPELNYTGVYFAGHNLWPSKLVTELFLDAQKSSKNVDVFLHIHTPVTSFSKVDVFDNDTLGLSISDEYDNHRSKNVCDPKRWTLQTPRGAVSCSYVIHATNAYAGHLLPFLSDRHERMEPSEESFSPPGVNCPAHPSPLHPNLPHPERKPPPINGLYSIVPIRGQVGAVRASVDASQLGWLNSWDGGGGGWEYWFPRYQESPSKHPLIILGGARQRSGGDLEMGVTDDSELNPLVSRALRNFLPEFLPGQFDTSGGDGSDGWEMEWTGIMGFTKTGAPFVGPVSPLASAQDLAGNLDYYEGHYIAAGYTGHGMPRAYACAEAVASMIRAKIVGQEWRIPEWLPEQYLTWATPCLKRRNVC</sequence>
<gene>
    <name evidence="4" type="ORF">M413DRAFT_379691</name>
</gene>
<keyword evidence="2" id="KW-0732">Signal</keyword>
<dbReference type="HOGENOM" id="CLU_022730_3_1_1"/>
<feature type="chain" id="PRO_5002159821" description="FAD dependent oxidoreductase domain-containing protein" evidence="2">
    <location>
        <begin position="27"/>
        <end position="609"/>
    </location>
</feature>
<organism evidence="4 5">
    <name type="scientific">Hebeloma cylindrosporum</name>
    <dbReference type="NCBI Taxonomy" id="76867"/>
    <lineage>
        <taxon>Eukaryota</taxon>
        <taxon>Fungi</taxon>
        <taxon>Dikarya</taxon>
        <taxon>Basidiomycota</taxon>
        <taxon>Agaricomycotina</taxon>
        <taxon>Agaricomycetes</taxon>
        <taxon>Agaricomycetidae</taxon>
        <taxon>Agaricales</taxon>
        <taxon>Agaricineae</taxon>
        <taxon>Hymenogastraceae</taxon>
        <taxon>Hebeloma</taxon>
    </lineage>
</organism>
<name>A0A0C2YTL7_HEBCY</name>
<proteinExistence type="predicted"/>
<dbReference type="InterPro" id="IPR036188">
    <property type="entry name" value="FAD/NAD-bd_sf"/>
</dbReference>
<protein>
    <recommendedName>
        <fullName evidence="3">FAD dependent oxidoreductase domain-containing protein</fullName>
    </recommendedName>
</protein>
<dbReference type="PANTHER" id="PTHR13847">
    <property type="entry name" value="SARCOSINE DEHYDROGENASE-RELATED"/>
    <property type="match status" value="1"/>
</dbReference>
<dbReference type="Proteomes" id="UP000053424">
    <property type="component" value="Unassembled WGS sequence"/>
</dbReference>
<reference evidence="5" key="2">
    <citation type="submission" date="2015-01" db="EMBL/GenBank/DDBJ databases">
        <title>Evolutionary Origins and Diversification of the Mycorrhizal Mutualists.</title>
        <authorList>
            <consortium name="DOE Joint Genome Institute"/>
            <consortium name="Mycorrhizal Genomics Consortium"/>
            <person name="Kohler A."/>
            <person name="Kuo A."/>
            <person name="Nagy L.G."/>
            <person name="Floudas D."/>
            <person name="Copeland A."/>
            <person name="Barry K.W."/>
            <person name="Cichocki N."/>
            <person name="Veneault-Fourrey C."/>
            <person name="LaButti K."/>
            <person name="Lindquist E.A."/>
            <person name="Lipzen A."/>
            <person name="Lundell T."/>
            <person name="Morin E."/>
            <person name="Murat C."/>
            <person name="Riley R."/>
            <person name="Ohm R."/>
            <person name="Sun H."/>
            <person name="Tunlid A."/>
            <person name="Henrissat B."/>
            <person name="Grigoriev I.V."/>
            <person name="Hibbett D.S."/>
            <person name="Martin F."/>
        </authorList>
    </citation>
    <scope>NUCLEOTIDE SEQUENCE [LARGE SCALE GENOMIC DNA]</scope>
    <source>
        <strain evidence="5">h7</strain>
    </source>
</reference>